<proteinExistence type="predicted"/>
<keyword evidence="1" id="KW-0472">Membrane</keyword>
<comment type="caution">
    <text evidence="2">The sequence shown here is derived from an EMBL/GenBank/DDBJ whole genome shotgun (WGS) entry which is preliminary data.</text>
</comment>
<dbReference type="AlphaFoldDB" id="A0A3M7QKQ4"/>
<protein>
    <submittedName>
        <fullName evidence="2">Uncharacterized protein</fullName>
    </submittedName>
</protein>
<accession>A0A3M7QKQ4</accession>
<organism evidence="2 3">
    <name type="scientific">Brachionus plicatilis</name>
    <name type="common">Marine rotifer</name>
    <name type="synonym">Brachionus muelleri</name>
    <dbReference type="NCBI Taxonomy" id="10195"/>
    <lineage>
        <taxon>Eukaryota</taxon>
        <taxon>Metazoa</taxon>
        <taxon>Spiralia</taxon>
        <taxon>Gnathifera</taxon>
        <taxon>Rotifera</taxon>
        <taxon>Eurotatoria</taxon>
        <taxon>Monogononta</taxon>
        <taxon>Pseudotrocha</taxon>
        <taxon>Ploima</taxon>
        <taxon>Brachionidae</taxon>
        <taxon>Brachionus</taxon>
    </lineage>
</organism>
<keyword evidence="1" id="KW-1133">Transmembrane helix</keyword>
<evidence type="ECO:0000313" key="2">
    <source>
        <dbReference type="EMBL" id="RNA11545.1"/>
    </source>
</evidence>
<sequence length="152" mass="17158">MERSCLGDGGTGEPDGSGVELALGLFRPGGLVCLLGLNISFTDFSGVCFAWLLSTLLLIFFFSSLVDITADDCELFTRYSCKDFQIDDENEFDDNLILNFLVQNRHILKQLEFLNSMMENYLLEVLLFLKILIPSRHILNKLEFPSVQFSDA</sequence>
<dbReference type="EMBL" id="REGN01005931">
    <property type="protein sequence ID" value="RNA11545.1"/>
    <property type="molecule type" value="Genomic_DNA"/>
</dbReference>
<keyword evidence="3" id="KW-1185">Reference proteome</keyword>
<evidence type="ECO:0000313" key="3">
    <source>
        <dbReference type="Proteomes" id="UP000276133"/>
    </source>
</evidence>
<gene>
    <name evidence="2" type="ORF">BpHYR1_048205</name>
</gene>
<reference evidence="2 3" key="1">
    <citation type="journal article" date="2018" name="Sci. Rep.">
        <title>Genomic signatures of local adaptation to the degree of environmental predictability in rotifers.</title>
        <authorList>
            <person name="Franch-Gras L."/>
            <person name="Hahn C."/>
            <person name="Garcia-Roger E.M."/>
            <person name="Carmona M.J."/>
            <person name="Serra M."/>
            <person name="Gomez A."/>
        </authorList>
    </citation>
    <scope>NUCLEOTIDE SEQUENCE [LARGE SCALE GENOMIC DNA]</scope>
    <source>
        <strain evidence="2">HYR1</strain>
    </source>
</reference>
<name>A0A3M7QKQ4_BRAPC</name>
<keyword evidence="1" id="KW-0812">Transmembrane</keyword>
<evidence type="ECO:0000256" key="1">
    <source>
        <dbReference type="SAM" id="Phobius"/>
    </source>
</evidence>
<feature type="transmembrane region" description="Helical" evidence="1">
    <location>
        <begin position="48"/>
        <end position="66"/>
    </location>
</feature>
<dbReference type="Proteomes" id="UP000276133">
    <property type="component" value="Unassembled WGS sequence"/>
</dbReference>